<dbReference type="Gene3D" id="3.30.250.20">
    <property type="entry name" value="L1 transposable element, C-terminal domain"/>
    <property type="match status" value="1"/>
</dbReference>
<dbReference type="InterPro" id="IPR042566">
    <property type="entry name" value="L1_C"/>
</dbReference>
<evidence type="ECO:0000313" key="2">
    <source>
        <dbReference type="Proteomes" id="UP001295444"/>
    </source>
</evidence>
<accession>A0AAD1W3I4</accession>
<organism evidence="1 2">
    <name type="scientific">Pelobates cultripes</name>
    <name type="common">Western spadefoot toad</name>
    <dbReference type="NCBI Taxonomy" id="61616"/>
    <lineage>
        <taxon>Eukaryota</taxon>
        <taxon>Metazoa</taxon>
        <taxon>Chordata</taxon>
        <taxon>Craniata</taxon>
        <taxon>Vertebrata</taxon>
        <taxon>Euteleostomi</taxon>
        <taxon>Amphibia</taxon>
        <taxon>Batrachia</taxon>
        <taxon>Anura</taxon>
        <taxon>Pelobatoidea</taxon>
        <taxon>Pelobatidae</taxon>
        <taxon>Pelobates</taxon>
    </lineage>
</organism>
<dbReference type="AlphaFoldDB" id="A0AAD1W3I4"/>
<sequence>MLLRRREWKPVTDLLRAHGLRFAWGYPFKILVFNGPKPAVLQPSSDIVAFLKGLDIDVPDDFPFPATAPPALPMLPTESNAM</sequence>
<keyword evidence="2" id="KW-1185">Reference proteome</keyword>
<gene>
    <name evidence="1" type="ORF">PECUL_23A008137</name>
</gene>
<reference evidence="1" key="1">
    <citation type="submission" date="2022-03" db="EMBL/GenBank/DDBJ databases">
        <authorList>
            <person name="Alioto T."/>
            <person name="Alioto T."/>
            <person name="Gomez Garrido J."/>
        </authorList>
    </citation>
    <scope>NUCLEOTIDE SEQUENCE</scope>
</reference>
<evidence type="ECO:0000313" key="1">
    <source>
        <dbReference type="EMBL" id="CAH2285366.1"/>
    </source>
</evidence>
<name>A0AAD1W3I4_PELCU</name>
<proteinExistence type="predicted"/>
<dbReference type="Proteomes" id="UP001295444">
    <property type="component" value="Chromosome 04"/>
</dbReference>
<dbReference type="EMBL" id="OW240915">
    <property type="protein sequence ID" value="CAH2285366.1"/>
    <property type="molecule type" value="Genomic_DNA"/>
</dbReference>
<protein>
    <submittedName>
        <fullName evidence="1">Uncharacterized protein</fullName>
    </submittedName>
</protein>